<keyword evidence="2" id="KW-1185">Reference proteome</keyword>
<accession>A0A927J217</accession>
<dbReference type="AlphaFoldDB" id="A0A927J217"/>
<dbReference type="RefSeq" id="WP_191829980.1">
    <property type="nucleotide sequence ID" value="NZ_JACYHB010000015.1"/>
</dbReference>
<reference evidence="1" key="1">
    <citation type="journal article" date="2018" name="Curr. Microbiol.">
        <title>Cellulosimicrobium arenosum sp. nov., Isolated from Marine Sediment Sand.</title>
        <authorList>
            <person name="Oh M."/>
            <person name="Kim J.H."/>
            <person name="Yoon J.H."/>
            <person name="Schumann P."/>
            <person name="Kim W."/>
        </authorList>
    </citation>
    <scope>NUCLEOTIDE SEQUENCE</scope>
    <source>
        <strain evidence="1">KCTC 49039</strain>
    </source>
</reference>
<sequence length="103" mass="10976">MSTEAVETTGRCARDANMLVLAYAAVSAGKDLPRRQIAETLDSLGYQHSDGRPVDAHALRGFEGNALDVLMNVAAPPFNRRTEHRTSPVAAALAYVALTRPAA</sequence>
<proteinExistence type="predicted"/>
<reference evidence="1" key="2">
    <citation type="submission" date="2020-09" db="EMBL/GenBank/DDBJ databases">
        <authorList>
            <person name="Yu Y."/>
        </authorList>
    </citation>
    <scope>NUCLEOTIDE SEQUENCE</scope>
    <source>
        <strain evidence="1">KCTC 49039</strain>
    </source>
</reference>
<evidence type="ECO:0000313" key="2">
    <source>
        <dbReference type="Proteomes" id="UP000610846"/>
    </source>
</evidence>
<comment type="caution">
    <text evidence="1">The sequence shown here is derived from an EMBL/GenBank/DDBJ whole genome shotgun (WGS) entry which is preliminary data.</text>
</comment>
<gene>
    <name evidence="1" type="ORF">IF651_15175</name>
</gene>
<protein>
    <submittedName>
        <fullName evidence="1">Uncharacterized protein</fullName>
    </submittedName>
</protein>
<organism evidence="1 2">
    <name type="scientific">Cellulosimicrobium arenosum</name>
    <dbReference type="NCBI Taxonomy" id="2708133"/>
    <lineage>
        <taxon>Bacteria</taxon>
        <taxon>Bacillati</taxon>
        <taxon>Actinomycetota</taxon>
        <taxon>Actinomycetes</taxon>
        <taxon>Micrococcales</taxon>
        <taxon>Promicromonosporaceae</taxon>
        <taxon>Cellulosimicrobium</taxon>
    </lineage>
</organism>
<evidence type="ECO:0000313" key="1">
    <source>
        <dbReference type="EMBL" id="MBD8080397.1"/>
    </source>
</evidence>
<dbReference type="Proteomes" id="UP000610846">
    <property type="component" value="Unassembled WGS sequence"/>
</dbReference>
<dbReference type="EMBL" id="JACYHB010000015">
    <property type="protein sequence ID" value="MBD8080397.1"/>
    <property type="molecule type" value="Genomic_DNA"/>
</dbReference>
<name>A0A927J217_9MICO</name>